<name>A0A8K1GVJ3_9PASS</name>
<reference evidence="3" key="1">
    <citation type="submission" date="2019-04" db="EMBL/GenBank/DDBJ databases">
        <title>Genome assembly of Zosterops borbonicus 15179.</title>
        <authorList>
            <person name="Leroy T."/>
            <person name="Anselmetti Y."/>
            <person name="Tilak M.-K."/>
            <person name="Nabholz B."/>
        </authorList>
    </citation>
    <scope>NUCLEOTIDE SEQUENCE</scope>
    <source>
        <strain evidence="3">HGM_15179</strain>
        <tissue evidence="3">Muscle</tissue>
    </source>
</reference>
<accession>A0A8K1GVJ3</accession>
<comment type="caution">
    <text evidence="3">The sequence shown here is derived from an EMBL/GenBank/DDBJ whole genome shotgun (WGS) entry which is preliminary data.</text>
</comment>
<feature type="signal peptide" evidence="2">
    <location>
        <begin position="1"/>
        <end position="19"/>
    </location>
</feature>
<feature type="transmembrane region" description="Helical" evidence="1">
    <location>
        <begin position="63"/>
        <end position="84"/>
    </location>
</feature>
<evidence type="ECO:0000256" key="1">
    <source>
        <dbReference type="SAM" id="Phobius"/>
    </source>
</evidence>
<organism evidence="3 4">
    <name type="scientific">Zosterops borbonicus</name>
    <dbReference type="NCBI Taxonomy" id="364589"/>
    <lineage>
        <taxon>Eukaryota</taxon>
        <taxon>Metazoa</taxon>
        <taxon>Chordata</taxon>
        <taxon>Craniata</taxon>
        <taxon>Vertebrata</taxon>
        <taxon>Euteleostomi</taxon>
        <taxon>Archelosauria</taxon>
        <taxon>Archosauria</taxon>
        <taxon>Dinosauria</taxon>
        <taxon>Saurischia</taxon>
        <taxon>Theropoda</taxon>
        <taxon>Coelurosauria</taxon>
        <taxon>Aves</taxon>
        <taxon>Neognathae</taxon>
        <taxon>Neoaves</taxon>
        <taxon>Telluraves</taxon>
        <taxon>Australaves</taxon>
        <taxon>Passeriformes</taxon>
        <taxon>Sylvioidea</taxon>
        <taxon>Zosteropidae</taxon>
        <taxon>Zosterops</taxon>
    </lineage>
</organism>
<protein>
    <submittedName>
        <fullName evidence="3">Uncharacterized protein</fullName>
    </submittedName>
</protein>
<dbReference type="OrthoDB" id="10440363at2759"/>
<sequence>MSFATTLFLLLLAVQPVLKEDNPEDTAIAKRMLEREVYLREEMIRLLQEIEEGAEEDTLLSTLHWQCLFWMVLAALVVVTVLLWPTRPGMLYEPPQLFTARCSGLPRDVSQFEIKLIFDPSSDPGFGSLLAWSGTVDELCYHHLPLSTTFRQDMKT</sequence>
<dbReference type="Proteomes" id="UP000796761">
    <property type="component" value="Unassembled WGS sequence"/>
</dbReference>
<evidence type="ECO:0000313" key="3">
    <source>
        <dbReference type="EMBL" id="TRZ24489.1"/>
    </source>
</evidence>
<gene>
    <name evidence="3" type="ORF">HGM15179_002696</name>
</gene>
<keyword evidence="1" id="KW-1133">Transmembrane helix</keyword>
<keyword evidence="1" id="KW-0812">Transmembrane</keyword>
<evidence type="ECO:0000256" key="2">
    <source>
        <dbReference type="SAM" id="SignalP"/>
    </source>
</evidence>
<proteinExistence type="predicted"/>
<dbReference type="EMBL" id="SWJQ01000048">
    <property type="protein sequence ID" value="TRZ24489.1"/>
    <property type="molecule type" value="Genomic_DNA"/>
</dbReference>
<feature type="chain" id="PRO_5035429215" evidence="2">
    <location>
        <begin position="20"/>
        <end position="156"/>
    </location>
</feature>
<keyword evidence="2" id="KW-0732">Signal</keyword>
<dbReference type="AlphaFoldDB" id="A0A8K1GVJ3"/>
<keyword evidence="1" id="KW-0472">Membrane</keyword>
<keyword evidence="4" id="KW-1185">Reference proteome</keyword>
<evidence type="ECO:0000313" key="4">
    <source>
        <dbReference type="Proteomes" id="UP000796761"/>
    </source>
</evidence>